<dbReference type="EMBL" id="AFYV02000931">
    <property type="protein sequence ID" value="KFG63525.1"/>
    <property type="molecule type" value="Genomic_DNA"/>
</dbReference>
<name>A0A086M3Q7_TOXGO</name>
<dbReference type="Gene3D" id="3.40.50.300">
    <property type="entry name" value="P-loop containing nucleotide triphosphate hydrolases"/>
    <property type="match status" value="1"/>
</dbReference>
<gene>
    <name evidence="6" type="ORF">TGRUB_229950A</name>
</gene>
<evidence type="ECO:0000313" key="6">
    <source>
        <dbReference type="EMBL" id="KFG63525.1"/>
    </source>
</evidence>
<dbReference type="InterPro" id="IPR012340">
    <property type="entry name" value="NA-bd_OB-fold"/>
</dbReference>
<reference evidence="6 7" key="1">
    <citation type="submission" date="2014-05" db="EMBL/GenBank/DDBJ databases">
        <authorList>
            <person name="Sibley D."/>
            <person name="Venepally P."/>
            <person name="Karamycheva S."/>
            <person name="Hadjithomas M."/>
            <person name="Khan A."/>
            <person name="Brunk B."/>
            <person name="Roos D."/>
            <person name="Caler E."/>
            <person name="Lorenzi H."/>
        </authorList>
    </citation>
    <scope>NUCLEOTIDE SEQUENCE [LARGE SCALE GENOMIC DNA]</scope>
    <source>
        <strain evidence="6 7">RUB</strain>
    </source>
</reference>
<dbReference type="GO" id="GO:0000502">
    <property type="term" value="C:proteasome complex"/>
    <property type="evidence" value="ECO:0007669"/>
    <property type="project" value="UniProtKB-KW"/>
</dbReference>
<dbReference type="AlphaFoldDB" id="A0A086M3Q7"/>
<organism evidence="6 7">
    <name type="scientific">Toxoplasma gondii RUB</name>
    <dbReference type="NCBI Taxonomy" id="935652"/>
    <lineage>
        <taxon>Eukaryota</taxon>
        <taxon>Sar</taxon>
        <taxon>Alveolata</taxon>
        <taxon>Apicomplexa</taxon>
        <taxon>Conoidasida</taxon>
        <taxon>Coccidia</taxon>
        <taxon>Eucoccidiorida</taxon>
        <taxon>Eimeriorina</taxon>
        <taxon>Sarcocystidae</taxon>
        <taxon>Toxoplasma</taxon>
    </lineage>
</organism>
<dbReference type="EC" id="3.6.4.3" evidence="6"/>
<dbReference type="VEuPathDB" id="ToxoDB:TGRUB_229950A"/>
<dbReference type="PANTHER" id="PTHR23073">
    <property type="entry name" value="26S PROTEASOME REGULATORY SUBUNIT"/>
    <property type="match status" value="1"/>
</dbReference>
<keyword evidence="3" id="KW-0175">Coiled coil</keyword>
<dbReference type="Pfam" id="PF16450">
    <property type="entry name" value="Prot_ATP_ID_OB_C"/>
    <property type="match status" value="1"/>
</dbReference>
<dbReference type="SUPFAM" id="SSF52540">
    <property type="entry name" value="P-loop containing nucleoside triphosphate hydrolases"/>
    <property type="match status" value="1"/>
</dbReference>
<dbReference type="FunFam" id="3.40.50.300:FF:002861">
    <property type="entry name" value="Cell division control protein 48 homolog E"/>
    <property type="match status" value="1"/>
</dbReference>
<dbReference type="InterPro" id="IPR032501">
    <property type="entry name" value="Prot_ATP_ID_OB_2nd"/>
</dbReference>
<accession>A0A086M3Q7</accession>
<dbReference type="Proteomes" id="UP000028834">
    <property type="component" value="Unassembled WGS sequence"/>
</dbReference>
<keyword evidence="1" id="KW-0547">Nucleotide-binding</keyword>
<keyword evidence="6" id="KW-0647">Proteasome</keyword>
<dbReference type="InterPro" id="IPR050221">
    <property type="entry name" value="26S_Proteasome_ATPase"/>
</dbReference>
<sequence length="243" mass="26957">MSSAVVDHPAAEASLCPSDASGDSLHTRDLYAQLKALQKRLEFLNIQEEYIKDEQKNLKREFYRAREELKRIQSVPLVIGQFMELINANEGIVASTAGSSYVVRILSTLNRELLKTGCSVALHRHSHSVVDILPPEADSTIQTLQMQEKPDVTYSDIGGMDIQKQEIREAVELPLTCPELYQQIGIDPPTGVLLYGPPGTGKTMLAKAVANNTTATFIRVVGSEFVQKYLGEGPRMVRDVFRL</sequence>
<feature type="domain" description="ATPase AAA-type core" evidence="4">
    <location>
        <begin position="192"/>
        <end position="242"/>
    </location>
</feature>
<evidence type="ECO:0000313" key="7">
    <source>
        <dbReference type="Proteomes" id="UP000028834"/>
    </source>
</evidence>
<protein>
    <submittedName>
        <fullName evidence="6">Putative 26S proteasome regulatory subunit 6b</fullName>
        <ecNumber evidence="6">3.6.4.3</ecNumber>
    </submittedName>
</protein>
<feature type="non-terminal residue" evidence="6">
    <location>
        <position position="243"/>
    </location>
</feature>
<evidence type="ECO:0000259" key="4">
    <source>
        <dbReference type="Pfam" id="PF00004"/>
    </source>
</evidence>
<keyword evidence="2" id="KW-0067">ATP-binding</keyword>
<proteinExistence type="predicted"/>
<dbReference type="InterPro" id="IPR003959">
    <property type="entry name" value="ATPase_AAA_core"/>
</dbReference>
<dbReference type="InterPro" id="IPR027417">
    <property type="entry name" value="P-loop_NTPase"/>
</dbReference>
<feature type="domain" description="Proteasomal ATPase second OB" evidence="5">
    <location>
        <begin position="79"/>
        <end position="134"/>
    </location>
</feature>
<evidence type="ECO:0000259" key="5">
    <source>
        <dbReference type="Pfam" id="PF16450"/>
    </source>
</evidence>
<dbReference type="OrthoDB" id="10255768at2759"/>
<dbReference type="GO" id="GO:0016887">
    <property type="term" value="F:ATP hydrolysis activity"/>
    <property type="evidence" value="ECO:0007669"/>
    <property type="project" value="InterPro"/>
</dbReference>
<feature type="coiled-coil region" evidence="3">
    <location>
        <begin position="27"/>
        <end position="54"/>
    </location>
</feature>
<dbReference type="FunFam" id="2.40.50.140:FF:000046">
    <property type="entry name" value="26S protease regulatory subunit 6B"/>
    <property type="match status" value="1"/>
</dbReference>
<evidence type="ECO:0000256" key="1">
    <source>
        <dbReference type="ARBA" id="ARBA00022741"/>
    </source>
</evidence>
<dbReference type="Pfam" id="PF00004">
    <property type="entry name" value="AAA"/>
    <property type="match status" value="1"/>
</dbReference>
<evidence type="ECO:0000256" key="2">
    <source>
        <dbReference type="ARBA" id="ARBA00022840"/>
    </source>
</evidence>
<keyword evidence="6" id="KW-0378">Hydrolase</keyword>
<comment type="caution">
    <text evidence="6">The sequence shown here is derived from an EMBL/GenBank/DDBJ whole genome shotgun (WGS) entry which is preliminary data.</text>
</comment>
<dbReference type="Gene3D" id="2.40.50.140">
    <property type="entry name" value="Nucleic acid-binding proteins"/>
    <property type="match status" value="1"/>
</dbReference>
<evidence type="ECO:0000256" key="3">
    <source>
        <dbReference type="SAM" id="Coils"/>
    </source>
</evidence>
<dbReference type="GO" id="GO:0005524">
    <property type="term" value="F:ATP binding"/>
    <property type="evidence" value="ECO:0007669"/>
    <property type="project" value="UniProtKB-KW"/>
</dbReference>